<feature type="domain" description="Beta/gamma crystallin 'Greek key'" evidence="3">
    <location>
        <begin position="241"/>
        <end position="290"/>
    </location>
</feature>
<dbReference type="Pfam" id="PF00030">
    <property type="entry name" value="Crystall"/>
    <property type="match status" value="6"/>
</dbReference>
<dbReference type="InterPro" id="IPR001064">
    <property type="entry name" value="Beta/gamma_crystallin"/>
</dbReference>
<evidence type="ECO:0000259" key="3">
    <source>
        <dbReference type="PROSITE" id="PS50915"/>
    </source>
</evidence>
<dbReference type="SUPFAM" id="SSF49695">
    <property type="entry name" value="gamma-Crystallin-like"/>
    <property type="match status" value="4"/>
</dbReference>
<dbReference type="PRINTS" id="PR01367">
    <property type="entry name" value="BGCRYSTALLIN"/>
</dbReference>
<evidence type="ECO:0000313" key="4">
    <source>
        <dbReference type="Ensembl" id="ENSDCDP00010017417.1"/>
    </source>
</evidence>
<comment type="similarity">
    <text evidence="1">Belongs to the beta/gamma-crystallin family.</text>
</comment>
<feature type="domain" description="Beta/gamma crystallin 'Greek key'" evidence="3">
    <location>
        <begin position="369"/>
        <end position="408"/>
    </location>
</feature>
<keyword evidence="5" id="KW-1185">Reference proteome</keyword>
<feature type="domain" description="Beta/gamma crystallin 'Greek key'" evidence="3">
    <location>
        <begin position="466"/>
        <end position="505"/>
    </location>
</feature>
<dbReference type="GO" id="GO:0007601">
    <property type="term" value="P:visual perception"/>
    <property type="evidence" value="ECO:0007669"/>
    <property type="project" value="TreeGrafter"/>
</dbReference>
<reference evidence="4 5" key="1">
    <citation type="submission" date="2020-06" db="EMBL/GenBank/DDBJ databases">
        <authorList>
            <consortium name="Wellcome Sanger Institute Data Sharing"/>
        </authorList>
    </citation>
    <scope>NUCLEOTIDE SEQUENCE [LARGE SCALE GENOMIC DNA]</scope>
</reference>
<evidence type="ECO:0000256" key="1">
    <source>
        <dbReference type="ARBA" id="ARBA00009646"/>
    </source>
</evidence>
<feature type="domain" description="Beta/gamma crystallin 'Greek key'" evidence="3">
    <location>
        <begin position="284"/>
        <end position="324"/>
    </location>
</feature>
<feature type="domain" description="Beta/gamma crystallin 'Greek key'" evidence="3">
    <location>
        <begin position="506"/>
        <end position="546"/>
    </location>
</feature>
<dbReference type="SMART" id="SM00247">
    <property type="entry name" value="XTALbg"/>
    <property type="match status" value="5"/>
</dbReference>
<dbReference type="PROSITE" id="PS50915">
    <property type="entry name" value="CRYSTALLIN_BETA_GAMMA"/>
    <property type="match status" value="9"/>
</dbReference>
<protein>
    <recommendedName>
        <fullName evidence="3">Beta/gamma crystallin 'Greek key' domain-containing protein</fullName>
    </recommendedName>
</protein>
<gene>
    <name evidence="4" type="primary">TXK</name>
</gene>
<organism evidence="4 5">
    <name type="scientific">Denticeps clupeoides</name>
    <name type="common">denticle herring</name>
    <dbReference type="NCBI Taxonomy" id="299321"/>
    <lineage>
        <taxon>Eukaryota</taxon>
        <taxon>Metazoa</taxon>
        <taxon>Chordata</taxon>
        <taxon>Craniata</taxon>
        <taxon>Vertebrata</taxon>
        <taxon>Euteleostomi</taxon>
        <taxon>Actinopterygii</taxon>
        <taxon>Neopterygii</taxon>
        <taxon>Teleostei</taxon>
        <taxon>Clupei</taxon>
        <taxon>Clupeiformes</taxon>
        <taxon>Denticipitoidei</taxon>
        <taxon>Denticipitidae</taxon>
        <taxon>Denticeps</taxon>
    </lineage>
</organism>
<evidence type="ECO:0000256" key="2">
    <source>
        <dbReference type="ARBA" id="ARBA00022737"/>
    </source>
</evidence>
<dbReference type="PANTHER" id="PTHR11818">
    <property type="entry name" value="BETA/GAMMA CRYSTALLIN"/>
    <property type="match status" value="1"/>
</dbReference>
<keyword evidence="2" id="KW-0677">Repeat</keyword>
<proteinExistence type="inferred from homology"/>
<dbReference type="Ensembl" id="ENSDCDT00010018461.1">
    <property type="protein sequence ID" value="ENSDCDP00010017417.1"/>
    <property type="gene ID" value="ENSDCDG00010007969.1"/>
</dbReference>
<accession>A0AAY4B9C3</accession>
<dbReference type="GO" id="GO:0002088">
    <property type="term" value="P:lens development in camera-type eye"/>
    <property type="evidence" value="ECO:0007669"/>
    <property type="project" value="TreeGrafter"/>
</dbReference>
<name>A0AAY4B9C3_9TELE</name>
<dbReference type="Proteomes" id="UP000694580">
    <property type="component" value="Chromosome 14"/>
</dbReference>
<dbReference type="GO" id="GO:0005212">
    <property type="term" value="F:structural constituent of eye lens"/>
    <property type="evidence" value="ECO:0007669"/>
    <property type="project" value="TreeGrafter"/>
</dbReference>
<reference evidence="4" key="3">
    <citation type="submission" date="2025-09" db="UniProtKB">
        <authorList>
            <consortium name="Ensembl"/>
        </authorList>
    </citation>
    <scope>IDENTIFICATION</scope>
</reference>
<dbReference type="AlphaFoldDB" id="A0AAY4B9C3"/>
<dbReference type="GeneTree" id="ENSGT00420000030545"/>
<feature type="domain" description="Beta/gamma crystallin 'Greek key'" evidence="3">
    <location>
        <begin position="409"/>
        <end position="460"/>
    </location>
</feature>
<dbReference type="InterPro" id="IPR050252">
    <property type="entry name" value="Beta/Gamma-Crystallin"/>
</dbReference>
<sequence length="558" mass="63985">MASNPVNKIFVYEHPDFQGVSREFTEYCPDLRDVSFNDCISSVKVIGQPWVLYEHPHCQGAQFYFEEGECRSVEWHEVISSLEQVKEDLTNPQITLFNDMISSCRVDRGAWVLYEHPNRGGPGILHTHTFALTSCTTFRSTGMASNPVNKIFVYENPDFQGVSREFTEYCPDLRDEGECRSVEWHEVISSLEQVKEDLTNPQITLYEDQNYGGRSITLNCETNLMFGNFNDMISSCRVDRGAWVLYEHPNRGGRSILVRAGREFPSIGWIDNQVSTGMASNPVNKIFVYENPDFQGVSREFTEYCPDLRDVSFNDCISSVKVIGQPWVLYEHPHCQGAQFYFEEGECRSVEWHEVISSLEQVKEDLTNPQITLYEDQNYGGRSITLNCETNLMFGNFNDMISSCRVDRGAWVLYEHPNRGGRSILVRAGREFPSIGWIDNQGECRSVEWHDAISSLEQVKEDLTNPQITLYENQNYGGRSITLNCETNLCFGSFNDMISSCRVDRGAWVLYEHPNRGGRSILVRAGREFPSIGWIDNQVLSVFIYWCTSCDLRKVQVK</sequence>
<dbReference type="Gene3D" id="2.60.20.10">
    <property type="entry name" value="Crystallins"/>
    <property type="match status" value="7"/>
</dbReference>
<dbReference type="InterPro" id="IPR011024">
    <property type="entry name" value="G_crystallin-like"/>
</dbReference>
<feature type="domain" description="Beta/gamma crystallin 'Greek key'" evidence="3">
    <location>
        <begin position="149"/>
        <end position="195"/>
    </location>
</feature>
<dbReference type="PANTHER" id="PTHR11818:SF103">
    <property type="entry name" value="BETA_GAMMA CRYSTALLIN 'GREEK KEY' DOMAIN-CONTAINING PROTEIN"/>
    <property type="match status" value="1"/>
</dbReference>
<feature type="domain" description="Beta/gamma crystallin 'Greek key'" evidence="3">
    <location>
        <begin position="201"/>
        <end position="240"/>
    </location>
</feature>
<feature type="domain" description="Beta/gamma crystallin 'Greek key'" evidence="3">
    <location>
        <begin position="7"/>
        <end position="47"/>
    </location>
</feature>
<evidence type="ECO:0000313" key="5">
    <source>
        <dbReference type="Proteomes" id="UP000694580"/>
    </source>
</evidence>
<reference evidence="4" key="2">
    <citation type="submission" date="2025-08" db="UniProtKB">
        <authorList>
            <consortium name="Ensembl"/>
        </authorList>
    </citation>
    <scope>IDENTIFICATION</scope>
</reference>